<accession>A0AAV1SSA6</accession>
<dbReference type="EMBL" id="CAWUPB010001196">
    <property type="protein sequence ID" value="CAK7355688.1"/>
    <property type="molecule type" value="Genomic_DNA"/>
</dbReference>
<evidence type="ECO:0000313" key="3">
    <source>
        <dbReference type="Proteomes" id="UP001314170"/>
    </source>
</evidence>
<gene>
    <name evidence="2" type="ORF">DCAF_LOCUS25948</name>
</gene>
<sequence length="72" mass="7557">MLGGYRRACGCRLGRGRVSGNEGRPRCTSEAVAREKGSGVVMVVGEEQQDYSDGRRWGREGRGGAVGEGAGV</sequence>
<feature type="compositionally biased region" description="Gly residues" evidence="1">
    <location>
        <begin position="63"/>
        <end position="72"/>
    </location>
</feature>
<name>A0AAV1SSA6_9ROSI</name>
<keyword evidence="3" id="KW-1185">Reference proteome</keyword>
<dbReference type="AlphaFoldDB" id="A0AAV1SSA6"/>
<feature type="region of interest" description="Disordered" evidence="1">
    <location>
        <begin position="49"/>
        <end position="72"/>
    </location>
</feature>
<evidence type="ECO:0000313" key="2">
    <source>
        <dbReference type="EMBL" id="CAK7355688.1"/>
    </source>
</evidence>
<evidence type="ECO:0000256" key="1">
    <source>
        <dbReference type="SAM" id="MobiDB-lite"/>
    </source>
</evidence>
<comment type="caution">
    <text evidence="2">The sequence shown here is derived from an EMBL/GenBank/DDBJ whole genome shotgun (WGS) entry which is preliminary data.</text>
</comment>
<feature type="compositionally biased region" description="Basic and acidic residues" evidence="1">
    <location>
        <begin position="52"/>
        <end position="62"/>
    </location>
</feature>
<dbReference type="Proteomes" id="UP001314170">
    <property type="component" value="Unassembled WGS sequence"/>
</dbReference>
<proteinExistence type="predicted"/>
<reference evidence="2 3" key="1">
    <citation type="submission" date="2024-01" db="EMBL/GenBank/DDBJ databases">
        <authorList>
            <person name="Waweru B."/>
        </authorList>
    </citation>
    <scope>NUCLEOTIDE SEQUENCE [LARGE SCALE GENOMIC DNA]</scope>
</reference>
<organism evidence="2 3">
    <name type="scientific">Dovyalis caffra</name>
    <dbReference type="NCBI Taxonomy" id="77055"/>
    <lineage>
        <taxon>Eukaryota</taxon>
        <taxon>Viridiplantae</taxon>
        <taxon>Streptophyta</taxon>
        <taxon>Embryophyta</taxon>
        <taxon>Tracheophyta</taxon>
        <taxon>Spermatophyta</taxon>
        <taxon>Magnoliopsida</taxon>
        <taxon>eudicotyledons</taxon>
        <taxon>Gunneridae</taxon>
        <taxon>Pentapetalae</taxon>
        <taxon>rosids</taxon>
        <taxon>fabids</taxon>
        <taxon>Malpighiales</taxon>
        <taxon>Salicaceae</taxon>
        <taxon>Flacourtieae</taxon>
        <taxon>Dovyalis</taxon>
    </lineage>
</organism>
<protein>
    <submittedName>
        <fullName evidence="2">Uncharacterized protein</fullName>
    </submittedName>
</protein>